<dbReference type="Pfam" id="PF01473">
    <property type="entry name" value="Choline_bind_1"/>
    <property type="match status" value="2"/>
</dbReference>
<keyword evidence="2" id="KW-0378">Hydrolase</keyword>
<evidence type="ECO:0000259" key="5">
    <source>
        <dbReference type="SMART" id="SM00047"/>
    </source>
</evidence>
<dbReference type="EMBL" id="QTKX01000002">
    <property type="protein sequence ID" value="MBS8265750.1"/>
    <property type="molecule type" value="Genomic_DNA"/>
</dbReference>
<dbReference type="Proteomes" id="UP000761411">
    <property type="component" value="Unassembled WGS sequence"/>
</dbReference>
<dbReference type="Gene3D" id="1.10.530.10">
    <property type="match status" value="1"/>
</dbReference>
<dbReference type="Pfam" id="PF19127">
    <property type="entry name" value="Choline_bind_3"/>
    <property type="match status" value="2"/>
</dbReference>
<feature type="signal peptide" evidence="4">
    <location>
        <begin position="1"/>
        <end position="25"/>
    </location>
</feature>
<feature type="repeat" description="Cell wall-binding" evidence="3">
    <location>
        <begin position="436"/>
        <end position="455"/>
    </location>
</feature>
<dbReference type="GO" id="GO:0004040">
    <property type="term" value="F:amidase activity"/>
    <property type="evidence" value="ECO:0007669"/>
    <property type="project" value="InterPro"/>
</dbReference>
<dbReference type="Gene3D" id="2.30.30.40">
    <property type="entry name" value="SH3 Domains"/>
    <property type="match status" value="1"/>
</dbReference>
<dbReference type="InterPro" id="IPR018337">
    <property type="entry name" value="Cell_wall/Cho-bd_repeat"/>
</dbReference>
<feature type="repeat" description="Cell wall-binding" evidence="3">
    <location>
        <begin position="457"/>
        <end position="476"/>
    </location>
</feature>
<comment type="caution">
    <text evidence="6">The sequence shown here is derived from an EMBL/GenBank/DDBJ whole genome shotgun (WGS) entry which is preliminary data.</text>
</comment>
<keyword evidence="1" id="KW-0677">Repeat</keyword>
<dbReference type="PANTHER" id="PTHR33308">
    <property type="entry name" value="PEPTIDOGLYCAN HYDROLASE FLGJ"/>
    <property type="match status" value="1"/>
</dbReference>
<evidence type="ECO:0000256" key="3">
    <source>
        <dbReference type="PROSITE-ProRule" id="PRU00591"/>
    </source>
</evidence>
<protein>
    <recommendedName>
        <fullName evidence="5">Mannosyl-glycoprotein endo-beta-N-acetylglucosamidase-like domain-containing protein</fullName>
    </recommendedName>
</protein>
<keyword evidence="4" id="KW-0732">Signal</keyword>
<evidence type="ECO:0000313" key="7">
    <source>
        <dbReference type="Proteomes" id="UP000761411"/>
    </source>
</evidence>
<feature type="repeat" description="Cell wall-binding" evidence="3">
    <location>
        <begin position="539"/>
        <end position="558"/>
    </location>
</feature>
<evidence type="ECO:0000256" key="4">
    <source>
        <dbReference type="SAM" id="SignalP"/>
    </source>
</evidence>
<evidence type="ECO:0000256" key="2">
    <source>
        <dbReference type="ARBA" id="ARBA00022801"/>
    </source>
</evidence>
<feature type="repeat" description="Cell wall-binding" evidence="3">
    <location>
        <begin position="498"/>
        <end position="517"/>
    </location>
</feature>
<accession>A0A944GYG3</accession>
<sequence length="577" mass="65384">MKGKLFNSLAAGVLTFTLFSTSVLAETTINKTKDPAVGGINQIEDSLMVNQKIEIQNVEVPTSEDSRLVISVELPLYKSYEGLSDYEKHNDPELGKTGQHLGYGDTVIILEEQRLGAKVKTTDGSKEGWVHKDYLSINLDQTWLLKEWRNLRQGPSTVYPQVMIDGVPAKIPDGSIVLVLQYEASTNFYKVRTDTGLEGWVYGLYIDSESNQMTDEGKNIIQYEVDKVGTVTNQVTLFTPLNTIANVTAGEIDNFIASKTYGEQRLITGMGSAYIEAQNVSGLNAFYLVAHSAVETGWGRSDIVKGKYNFYGIGAIDESPYQSAYDFSSPKNGIIAGAIWINNNYVESAYPYYQPTLDNMRNNGNFHQYATDEAWAVKIASIAKEFYLYSGNKPLKTGWYTEGSKKYYFDSTGRMKTGWLDLSGKKYFFELNGYMKTGWLLNQNKWYYFNSDGPMRSNAWVLYGGKWYYLGPDGVMKTGWILYGGKWYYLDKDGAMLENKWVHYKGEWYYMGADGIMKTSWLKYGGKWYLLDKSGVMFDSGWKLVNNKWYYFYSSGIMAQSTIINGYRIGADGAWIR</sequence>
<dbReference type="SMART" id="SM00047">
    <property type="entry name" value="LYZ2"/>
    <property type="match status" value="1"/>
</dbReference>
<dbReference type="PANTHER" id="PTHR33308:SF9">
    <property type="entry name" value="PEPTIDOGLYCAN HYDROLASE FLGJ"/>
    <property type="match status" value="1"/>
</dbReference>
<proteinExistence type="predicted"/>
<name>A0A944GYG3_9BACI</name>
<feature type="repeat" description="Cell wall-binding" evidence="3">
    <location>
        <begin position="477"/>
        <end position="496"/>
    </location>
</feature>
<dbReference type="AlphaFoldDB" id="A0A944GYG3"/>
<dbReference type="Pfam" id="PF19085">
    <property type="entry name" value="Choline_bind_2"/>
    <property type="match status" value="1"/>
</dbReference>
<feature type="repeat" description="Cell wall-binding" evidence="3">
    <location>
        <begin position="518"/>
        <end position="537"/>
    </location>
</feature>
<feature type="domain" description="Mannosyl-glycoprotein endo-beta-N-acetylglucosamidase-like" evidence="5">
    <location>
        <begin position="259"/>
        <end position="392"/>
    </location>
</feature>
<feature type="chain" id="PRO_5037604245" description="Mannosyl-glycoprotein endo-beta-N-acetylglucosamidase-like domain-containing protein" evidence="4">
    <location>
        <begin position="26"/>
        <end position="577"/>
    </location>
</feature>
<dbReference type="PROSITE" id="PS51170">
    <property type="entry name" value="CW"/>
    <property type="match status" value="7"/>
</dbReference>
<dbReference type="Pfam" id="PF01832">
    <property type="entry name" value="Glucosaminidase"/>
    <property type="match status" value="1"/>
</dbReference>
<feature type="repeat" description="Cell wall-binding" evidence="3">
    <location>
        <begin position="396"/>
        <end position="415"/>
    </location>
</feature>
<keyword evidence="7" id="KW-1185">Reference proteome</keyword>
<dbReference type="InterPro" id="IPR002901">
    <property type="entry name" value="MGlyc_endo_b_GlcNAc-like_dom"/>
</dbReference>
<evidence type="ECO:0000313" key="6">
    <source>
        <dbReference type="EMBL" id="MBS8265750.1"/>
    </source>
</evidence>
<organism evidence="6 7">
    <name type="scientific">Mesobacillus boroniphilus</name>
    <dbReference type="NCBI Taxonomy" id="308892"/>
    <lineage>
        <taxon>Bacteria</taxon>
        <taxon>Bacillati</taxon>
        <taxon>Bacillota</taxon>
        <taxon>Bacilli</taxon>
        <taxon>Bacillales</taxon>
        <taxon>Bacillaceae</taxon>
        <taxon>Mesobacillus</taxon>
    </lineage>
</organism>
<dbReference type="RefSeq" id="WP_213370341.1">
    <property type="nucleotide sequence ID" value="NZ_QTKX01000002.1"/>
</dbReference>
<reference evidence="6 7" key="1">
    <citation type="journal article" date="2021" name="Microorganisms">
        <title>Bacterial Dimethylsulfoniopropionate Biosynthesis in the East China Sea.</title>
        <authorList>
            <person name="Liu J."/>
            <person name="Zhang Y."/>
            <person name="Liu J."/>
            <person name="Zhong H."/>
            <person name="Williams B.T."/>
            <person name="Zheng Y."/>
            <person name="Curson A.R.J."/>
            <person name="Sun C."/>
            <person name="Sun H."/>
            <person name="Song D."/>
            <person name="Wagner Mackenzie B."/>
            <person name="Bermejo Martinez A."/>
            <person name="Todd J.D."/>
            <person name="Zhang X.H."/>
        </authorList>
    </citation>
    <scope>NUCLEOTIDE SEQUENCE [LARGE SCALE GENOMIC DNA]</scope>
    <source>
        <strain evidence="6 7">ESS08</strain>
    </source>
</reference>
<evidence type="ECO:0000256" key="1">
    <source>
        <dbReference type="ARBA" id="ARBA00022737"/>
    </source>
</evidence>
<gene>
    <name evidence="6" type="ORF">DYI25_15090</name>
</gene>
<dbReference type="Gene3D" id="2.10.270.10">
    <property type="entry name" value="Cholin Binding"/>
    <property type="match status" value="3"/>
</dbReference>
<dbReference type="SUPFAM" id="SSF69360">
    <property type="entry name" value="Cell wall binding repeat"/>
    <property type="match status" value="1"/>
</dbReference>
<dbReference type="InterPro" id="IPR051056">
    <property type="entry name" value="Glycosyl_Hydrolase_73"/>
</dbReference>